<dbReference type="AlphaFoldDB" id="A0A2P2ED14"/>
<dbReference type="OrthoDB" id="9807542at2"/>
<reference evidence="2 3" key="1">
    <citation type="journal article" date="2018" name="Genome Announc.">
        <title>Draft Genome Sequence of "Candidatus Phycosocius bacilliformis," an Alphaproteobacterial Ectosymbiont of the Hydrocarbon-Producing Green Alga Botryococcus braunii.</title>
        <authorList>
            <person name="Tanabe Y."/>
            <person name="Yamaguchi H."/>
            <person name="Watanabe M.M."/>
        </authorList>
    </citation>
    <scope>NUCLEOTIDE SEQUENCE [LARGE SCALE GENOMIC DNA]</scope>
    <source>
        <strain evidence="2 3">BOTRYCO-2</strain>
    </source>
</reference>
<evidence type="ECO:0000313" key="2">
    <source>
        <dbReference type="EMBL" id="GBF58953.1"/>
    </source>
</evidence>
<evidence type="ECO:0000313" key="3">
    <source>
        <dbReference type="Proteomes" id="UP000245086"/>
    </source>
</evidence>
<dbReference type="InterPro" id="IPR009326">
    <property type="entry name" value="DUF984"/>
</dbReference>
<keyword evidence="3" id="KW-1185">Reference proteome</keyword>
<accession>A0A2P2ED14</accession>
<dbReference type="EMBL" id="BFBR01000009">
    <property type="protein sequence ID" value="GBF58953.1"/>
    <property type="molecule type" value="Genomic_DNA"/>
</dbReference>
<organism evidence="2 3">
    <name type="scientific">Candidatus Phycosocius bacilliformis</name>
    <dbReference type="NCBI Taxonomy" id="1445552"/>
    <lineage>
        <taxon>Bacteria</taxon>
        <taxon>Pseudomonadati</taxon>
        <taxon>Pseudomonadota</taxon>
        <taxon>Alphaproteobacteria</taxon>
        <taxon>Caulobacterales</taxon>
        <taxon>Caulobacterales incertae sedis</taxon>
        <taxon>Candidatus Phycosocius</taxon>
    </lineage>
</organism>
<dbReference type="PANTHER" id="PTHR39203">
    <property type="entry name" value="CYTOPLASMIC PROTEIN-RELATED"/>
    <property type="match status" value="1"/>
</dbReference>
<dbReference type="PANTHER" id="PTHR39203:SF1">
    <property type="entry name" value="CYTOPLASMIC PROTEIN"/>
    <property type="match status" value="1"/>
</dbReference>
<dbReference type="Gene3D" id="3.10.400.10">
    <property type="entry name" value="Sulfate adenylyltransferase"/>
    <property type="match status" value="1"/>
</dbReference>
<dbReference type="InterPro" id="IPR015947">
    <property type="entry name" value="PUA-like_sf"/>
</dbReference>
<comment type="caution">
    <text evidence="2">The sequence shown here is derived from an EMBL/GenBank/DDBJ whole genome shotgun (WGS) entry which is preliminary data.</text>
</comment>
<dbReference type="SMART" id="SM01022">
    <property type="entry name" value="ASCH"/>
    <property type="match status" value="1"/>
</dbReference>
<dbReference type="RefSeq" id="WP_108985816.1">
    <property type="nucleotide sequence ID" value="NZ_BFBR01000009.1"/>
</dbReference>
<dbReference type="SUPFAM" id="SSF88697">
    <property type="entry name" value="PUA domain-like"/>
    <property type="match status" value="1"/>
</dbReference>
<proteinExistence type="predicted"/>
<dbReference type="InterPro" id="IPR007374">
    <property type="entry name" value="ASCH_domain"/>
</dbReference>
<dbReference type="Proteomes" id="UP000245086">
    <property type="component" value="Unassembled WGS sequence"/>
</dbReference>
<protein>
    <recommendedName>
        <fullName evidence="1">ASCH domain-containing protein</fullName>
    </recommendedName>
</protein>
<feature type="domain" description="ASCH" evidence="1">
    <location>
        <begin position="20"/>
        <end position="126"/>
    </location>
</feature>
<gene>
    <name evidence="2" type="ORF">PbB2_02644</name>
</gene>
<name>A0A2P2ED14_9PROT</name>
<sequence>MNSNQDVWWQSLPTTSFGSNGMEEQLAGLILAGRKQATVWNGLDENPTEAGMRWVVTVADRPVAVIETLEVGQCRFSDIDADFAWTEGEGDRSLAFWRITHQKFFEQEGKFSPDMLLWWERFKLVETIDHDLAAKAADIVMREEQEAHLLLAGRTHPPG</sequence>
<evidence type="ECO:0000259" key="1">
    <source>
        <dbReference type="SMART" id="SM01022"/>
    </source>
</evidence>
<dbReference type="Pfam" id="PF04266">
    <property type="entry name" value="ASCH"/>
    <property type="match status" value="1"/>
</dbReference>